<dbReference type="PANTHER" id="PTHR34220">
    <property type="entry name" value="SENSOR HISTIDINE KINASE YPDA"/>
    <property type="match status" value="1"/>
</dbReference>
<feature type="transmembrane region" description="Helical" evidence="2">
    <location>
        <begin position="627"/>
        <end position="644"/>
    </location>
</feature>
<name>A0A2A2IIT5_9BACI</name>
<dbReference type="Proteomes" id="UP000218887">
    <property type="component" value="Unassembled WGS sequence"/>
</dbReference>
<evidence type="ECO:0000256" key="2">
    <source>
        <dbReference type="SAM" id="Phobius"/>
    </source>
</evidence>
<dbReference type="InterPro" id="IPR010559">
    <property type="entry name" value="Sig_transdc_His_kin_internal"/>
</dbReference>
<comment type="caution">
    <text evidence="4">The sequence shown here is derived from an EMBL/GenBank/DDBJ whole genome shotgun (WGS) entry which is preliminary data.</text>
</comment>
<dbReference type="OrthoDB" id="9776552at2"/>
<dbReference type="PANTHER" id="PTHR34220:SF7">
    <property type="entry name" value="SENSOR HISTIDINE KINASE YPDA"/>
    <property type="match status" value="1"/>
</dbReference>
<evidence type="ECO:0000313" key="4">
    <source>
        <dbReference type="EMBL" id="PAV31174.1"/>
    </source>
</evidence>
<sequence>MGRIQVKKTGIFKKGTFQRYLTLISLVTAVIFMGLIGSIYYVKVSAFLEEKKHTSIDWKIEQMTAELQEKMQDAYNTAINLKTNENIITQLEELSNQGRSPVDQFDSAKELEHYLYSIKMNNSLIDNILVITPDTQFSSDSNYIDFSYNGIKLRDEVNDHYNFVSKGEAYNKIFLEDPVQNYQLRNSKLDDLNNKVFFGSNIELTGGRSHGTVLVFLKLNDLIEKSLNADQFALLDQHKNVIFNGDQFNSSMLKRLSELEELPDGIVIENKENEIHHMNIPFYNLKLFYVEDLSVHSIQRHYIWKVILISFLITILIAYMFSRKVSKTTLQPLYGLLAEIRDNHYTSHELQIGQSKSSKNVNLRERLFFYFLITILVPIILFMFLYFWQTSKVVLEEIQNSDYLEHKNNAHQLSQQLNEAKLTLARMTSDGYLLNDIMNNDEESLEGKLLTEKEYIVKDNLSINIYGEENRLLYANNSLFNAPLDEKFIREMKKSNNKISYDLQRDDFNNVTIRLGTELYTSANSSAGYITLYFNKEYLNSIYNDFNRSKSLNTSIITDGKMILSSGDPYKIGTEFKRDAEIFDGEPLNNDNYLFITDLNAFDWKLVTENSYEGIQREINRLFLSDSYLIFIILLVALVFSYWIPKKVIKPLENINTLFNTFDVNDSPTSVVETITGIDEIDLLQRNFNHNMQKMNQLINQTLDANKQRIKSEYEKREIQMNALQSQVNPHFLYNTLDNLLYIVESEETDKAVDMISSLSRFFRFITNREKFVITIQEEIAYTKAYIDIMSQRFDNFSCTWHVDERFYHYKTIKLILQPLIENAIHHGVKHTKDEVTIDITSQHIDDMLQIIVKDNAIGMNEEELKHVREVLNSRNLDKSGIYNVDARIKLYFGDKYGVDIESELGKGTKVTISLPILQND</sequence>
<evidence type="ECO:0000256" key="1">
    <source>
        <dbReference type="SAM" id="Coils"/>
    </source>
</evidence>
<dbReference type="GO" id="GO:0016020">
    <property type="term" value="C:membrane"/>
    <property type="evidence" value="ECO:0007669"/>
    <property type="project" value="InterPro"/>
</dbReference>
<feature type="coiled-coil region" evidence="1">
    <location>
        <begin position="403"/>
        <end position="430"/>
    </location>
</feature>
<reference evidence="4 5" key="1">
    <citation type="submission" date="2017-08" db="EMBL/GenBank/DDBJ databases">
        <title>Virgibacillus indicus sp. nov. and Virgibacillus profoundi sp. nov, two moderately halophilic bacteria isolated from marine sediment by using the Microfluidic Streak Plate.</title>
        <authorList>
            <person name="Xu B."/>
            <person name="Hu B."/>
            <person name="Wang J."/>
            <person name="Zhu Y."/>
            <person name="Huang L."/>
            <person name="Du W."/>
            <person name="Huang Y."/>
        </authorList>
    </citation>
    <scope>NUCLEOTIDE SEQUENCE [LARGE SCALE GENOMIC DNA]</scope>
    <source>
        <strain evidence="4 5">IO3-P3-H5</strain>
    </source>
</reference>
<dbReference type="AlphaFoldDB" id="A0A2A2IIT5"/>
<protein>
    <recommendedName>
        <fullName evidence="3">Histidine kinase/HSP90-like ATPase domain-containing protein</fullName>
    </recommendedName>
</protein>
<evidence type="ECO:0000313" key="5">
    <source>
        <dbReference type="Proteomes" id="UP000218887"/>
    </source>
</evidence>
<dbReference type="EMBL" id="NPOA01000001">
    <property type="protein sequence ID" value="PAV31174.1"/>
    <property type="molecule type" value="Genomic_DNA"/>
</dbReference>
<organism evidence="4 5">
    <name type="scientific">Virgibacillus profundi</name>
    <dbReference type="NCBI Taxonomy" id="2024555"/>
    <lineage>
        <taxon>Bacteria</taxon>
        <taxon>Bacillati</taxon>
        <taxon>Bacillota</taxon>
        <taxon>Bacilli</taxon>
        <taxon>Bacillales</taxon>
        <taxon>Bacillaceae</taxon>
        <taxon>Virgibacillus</taxon>
    </lineage>
</organism>
<dbReference type="InterPro" id="IPR050640">
    <property type="entry name" value="Bact_2-comp_sensor_kinase"/>
</dbReference>
<evidence type="ECO:0000259" key="3">
    <source>
        <dbReference type="SMART" id="SM00387"/>
    </source>
</evidence>
<keyword evidence="1" id="KW-0175">Coiled coil</keyword>
<accession>A0A2A2IIT5</accession>
<dbReference type="SMART" id="SM00387">
    <property type="entry name" value="HATPase_c"/>
    <property type="match status" value="1"/>
</dbReference>
<gene>
    <name evidence="4" type="ORF">CIL05_00495</name>
</gene>
<feature type="transmembrane region" description="Helical" evidence="2">
    <location>
        <begin position="20"/>
        <end position="42"/>
    </location>
</feature>
<feature type="transmembrane region" description="Helical" evidence="2">
    <location>
        <begin position="302"/>
        <end position="321"/>
    </location>
</feature>
<dbReference type="Pfam" id="PF02518">
    <property type="entry name" value="HATPase_c"/>
    <property type="match status" value="1"/>
</dbReference>
<dbReference type="InterPro" id="IPR036890">
    <property type="entry name" value="HATPase_C_sf"/>
</dbReference>
<keyword evidence="2" id="KW-0472">Membrane</keyword>
<dbReference type="Pfam" id="PF06580">
    <property type="entry name" value="His_kinase"/>
    <property type="match status" value="1"/>
</dbReference>
<dbReference type="Gene3D" id="3.30.565.10">
    <property type="entry name" value="Histidine kinase-like ATPase, C-terminal domain"/>
    <property type="match status" value="1"/>
</dbReference>
<keyword evidence="2" id="KW-0812">Transmembrane</keyword>
<dbReference type="InterPro" id="IPR003594">
    <property type="entry name" value="HATPase_dom"/>
</dbReference>
<dbReference type="GO" id="GO:0000155">
    <property type="term" value="F:phosphorelay sensor kinase activity"/>
    <property type="evidence" value="ECO:0007669"/>
    <property type="project" value="InterPro"/>
</dbReference>
<feature type="transmembrane region" description="Helical" evidence="2">
    <location>
        <begin position="367"/>
        <end position="388"/>
    </location>
</feature>
<dbReference type="Gene3D" id="6.10.340.10">
    <property type="match status" value="1"/>
</dbReference>
<proteinExistence type="predicted"/>
<keyword evidence="2" id="KW-1133">Transmembrane helix</keyword>
<dbReference type="SUPFAM" id="SSF55874">
    <property type="entry name" value="ATPase domain of HSP90 chaperone/DNA topoisomerase II/histidine kinase"/>
    <property type="match status" value="1"/>
</dbReference>
<feature type="domain" description="Histidine kinase/HSP90-like ATPase" evidence="3">
    <location>
        <begin position="812"/>
        <end position="919"/>
    </location>
</feature>
<keyword evidence="5" id="KW-1185">Reference proteome</keyword>